<feature type="domain" description="Exocyst complex component Sec10-like alpha-helical bundle" evidence="2">
    <location>
        <begin position="301"/>
        <end position="972"/>
    </location>
</feature>
<dbReference type="Proteomes" id="UP000242474">
    <property type="component" value="Unassembled WGS sequence"/>
</dbReference>
<dbReference type="EMBL" id="KZ303505">
    <property type="protein sequence ID" value="PIA15712.1"/>
    <property type="molecule type" value="Genomic_DNA"/>
</dbReference>
<evidence type="ECO:0000313" key="3">
    <source>
        <dbReference type="EMBL" id="PIA15712.1"/>
    </source>
</evidence>
<name>A0A2G5B9R1_COERN</name>
<evidence type="ECO:0000259" key="2">
    <source>
        <dbReference type="Pfam" id="PF07393"/>
    </source>
</evidence>
<dbReference type="PANTHER" id="PTHR12100:SF1">
    <property type="entry name" value="RECYCLIN-1"/>
    <property type="match status" value="1"/>
</dbReference>
<dbReference type="GO" id="GO:0006887">
    <property type="term" value="P:exocytosis"/>
    <property type="evidence" value="ECO:0007669"/>
    <property type="project" value="TreeGrafter"/>
</dbReference>
<proteinExistence type="predicted"/>
<dbReference type="PANTHER" id="PTHR12100">
    <property type="entry name" value="SEC10"/>
    <property type="match status" value="1"/>
</dbReference>
<protein>
    <recommendedName>
        <fullName evidence="2">Exocyst complex component Sec10-like alpha-helical bundle domain-containing protein</fullName>
    </recommendedName>
</protein>
<evidence type="ECO:0000256" key="1">
    <source>
        <dbReference type="SAM" id="MobiDB-lite"/>
    </source>
</evidence>
<evidence type="ECO:0000313" key="4">
    <source>
        <dbReference type="Proteomes" id="UP000242474"/>
    </source>
</evidence>
<dbReference type="InterPro" id="IPR048627">
    <property type="entry name" value="Sec10_HB"/>
</dbReference>
<dbReference type="InterPro" id="IPR009976">
    <property type="entry name" value="Sec10-like"/>
</dbReference>
<dbReference type="Pfam" id="PF07393">
    <property type="entry name" value="Sec10_HB"/>
    <property type="match status" value="1"/>
</dbReference>
<dbReference type="GO" id="GO:0000145">
    <property type="term" value="C:exocyst"/>
    <property type="evidence" value="ECO:0007669"/>
    <property type="project" value="TreeGrafter"/>
</dbReference>
<gene>
    <name evidence="3" type="ORF">COEREDRAFT_9180</name>
</gene>
<accession>A0A2G5B9R1</accession>
<organism evidence="3 4">
    <name type="scientific">Coemansia reversa (strain ATCC 12441 / NRRL 1564)</name>
    <dbReference type="NCBI Taxonomy" id="763665"/>
    <lineage>
        <taxon>Eukaryota</taxon>
        <taxon>Fungi</taxon>
        <taxon>Fungi incertae sedis</taxon>
        <taxon>Zoopagomycota</taxon>
        <taxon>Kickxellomycotina</taxon>
        <taxon>Kickxellomycetes</taxon>
        <taxon>Kickxellales</taxon>
        <taxon>Kickxellaceae</taxon>
        <taxon>Coemansia</taxon>
    </lineage>
</organism>
<dbReference type="OrthoDB" id="5554140at2759"/>
<sequence length="980" mass="107610">MSGYSSDEETTQTAFGRNWLAVSGARTLLDKTTKFVLTAAHGSRSLIPTTETLGADSETATGVVADSDSDGDDAHNDEDLIQQQRAAEECWREVVVAEREVLRGRWNSGLVVGEDAGKVRMRMRRLSQQPPRIRTAIGAAAGDRAGRRTVAFTQLPGRVIAGVVAWLPVATGLALVNSCRVVRRAVYRAGPRATETTGAHTFTSAGLDVWRALVRRMGWREWQQRARGRERQTRISVPRSHQQLLAELGGIETDTAAVALLATEPDVLFKAVYAELNGDYCALGCGSPIVRLALNSAGRLRSARALAQRLDQLQWFGQAHFSSDSEQLNRRLAALTERFEREYERQFSSALAASNCEQTQHTSRVLSELHEGRGCVEILVNAHPLFNNDSTAYEHVRQTSRNVRDPHTFDVFLEALQATIAEHARVAGRVLAPDTQLPAAAVECFVARLFGDNGLARTTLQKLHEHVRTAPVGTDDQGRDAVPDAATRDLLYLSTVASVVGRLLAAADVWTQLQPVGVSLARGRRCVFAAFDDVMADYVLLERRVLEHSYAAELALRADAAVVDRAAEPRLSPDLRQQQMDEYCRRVLGVAEERLGMRVGDGEANEEQVRLADALASTADPGSTVEAPRRTVVGTALQNAPISIDLCLNMVLTNRDAVARVAVFAADMRLRKQAQEGVEALFSTLLRSVGSHVRPAFARGVAELQELEQEAATGPTESITGTVGSGEKAQRGRFAAALQRFGELMQLGDLAVQLVEMYSRHPVVATIVDVEDFLNACSQERRALERAVDDGVAAGMDCAIDSVLRQTQAILDATQHTSDFHPPATRSLTLTPTLACTRAVHFLDETVAVLQSMGRQRPVHHVLMAEVAQRLFALLLAHIRRYRITEPGGFQLIADLNLYYEWAARSCTADPESLRLFAALKDLANCFILAPADLRGFLRDQYSRHTFDGVMRAEEVYDVVACRADYRDIRGQVEGHCEFM</sequence>
<dbReference type="GO" id="GO:0006893">
    <property type="term" value="P:Golgi to plasma membrane transport"/>
    <property type="evidence" value="ECO:0007669"/>
    <property type="project" value="TreeGrafter"/>
</dbReference>
<feature type="region of interest" description="Disordered" evidence="1">
    <location>
        <begin position="48"/>
        <end position="75"/>
    </location>
</feature>
<reference evidence="3 4" key="1">
    <citation type="journal article" date="2015" name="Genome Biol. Evol.">
        <title>Phylogenomic analyses indicate that early fungi evolved digesting cell walls of algal ancestors of land plants.</title>
        <authorList>
            <person name="Chang Y."/>
            <person name="Wang S."/>
            <person name="Sekimoto S."/>
            <person name="Aerts A.L."/>
            <person name="Choi C."/>
            <person name="Clum A."/>
            <person name="LaButti K.M."/>
            <person name="Lindquist E.A."/>
            <person name="Yee Ngan C."/>
            <person name="Ohm R.A."/>
            <person name="Salamov A.A."/>
            <person name="Grigoriev I.V."/>
            <person name="Spatafora J.W."/>
            <person name="Berbee M.L."/>
        </authorList>
    </citation>
    <scope>NUCLEOTIDE SEQUENCE [LARGE SCALE GENOMIC DNA]</scope>
    <source>
        <strain evidence="3 4">NRRL 1564</strain>
    </source>
</reference>
<dbReference type="AlphaFoldDB" id="A0A2G5B9R1"/>
<dbReference type="STRING" id="763665.A0A2G5B9R1"/>
<keyword evidence="4" id="KW-1185">Reference proteome</keyword>